<keyword evidence="1" id="KW-0732">Signal</keyword>
<evidence type="ECO:0000313" key="4">
    <source>
        <dbReference type="Proteomes" id="UP000612349"/>
    </source>
</evidence>
<feature type="chain" id="PRO_5037713754" description="ABM domain-containing protein" evidence="1">
    <location>
        <begin position="24"/>
        <end position="134"/>
    </location>
</feature>
<dbReference type="Proteomes" id="UP000612349">
    <property type="component" value="Unassembled WGS sequence"/>
</dbReference>
<evidence type="ECO:0000259" key="2">
    <source>
        <dbReference type="PROSITE" id="PS51725"/>
    </source>
</evidence>
<proteinExistence type="predicted"/>
<sequence length="134" mass="13821">MAGRRSFIGLLAAAALGPGVARAFGPAGESVARQENAMFGLIGKFIAAAGRRDDLAAILLEGLREMPGNLSYIVANDPADADALWITEVWTDEAAHAASLSLPSVQDAIARGRLLVAGMEQIARTQPLGGNGLP</sequence>
<dbReference type="RefSeq" id="WP_216635518.1">
    <property type="nucleotide sequence ID" value="NZ_BMIP01000002.1"/>
</dbReference>
<reference evidence="3" key="2">
    <citation type="submission" date="2020-09" db="EMBL/GenBank/DDBJ databases">
        <authorList>
            <person name="Sun Q."/>
            <person name="Zhou Y."/>
        </authorList>
    </citation>
    <scope>NUCLEOTIDE SEQUENCE</scope>
    <source>
        <strain evidence="3">CGMCC 1.15360</strain>
    </source>
</reference>
<dbReference type="InterPro" id="IPR007138">
    <property type="entry name" value="ABM_dom"/>
</dbReference>
<keyword evidence="4" id="KW-1185">Reference proteome</keyword>
<comment type="caution">
    <text evidence="3">The sequence shown here is derived from an EMBL/GenBank/DDBJ whole genome shotgun (WGS) entry which is preliminary data.</text>
</comment>
<evidence type="ECO:0000313" key="3">
    <source>
        <dbReference type="EMBL" id="GGD62626.1"/>
    </source>
</evidence>
<dbReference type="AlphaFoldDB" id="A0A916YUK3"/>
<reference evidence="3" key="1">
    <citation type="journal article" date="2014" name="Int. J. Syst. Evol. Microbiol.">
        <title>Complete genome sequence of Corynebacterium casei LMG S-19264T (=DSM 44701T), isolated from a smear-ripened cheese.</title>
        <authorList>
            <consortium name="US DOE Joint Genome Institute (JGI-PGF)"/>
            <person name="Walter F."/>
            <person name="Albersmeier A."/>
            <person name="Kalinowski J."/>
            <person name="Ruckert C."/>
        </authorList>
    </citation>
    <scope>NUCLEOTIDE SEQUENCE</scope>
    <source>
        <strain evidence="3">CGMCC 1.15360</strain>
    </source>
</reference>
<name>A0A916YUK3_9SPHN</name>
<accession>A0A916YUK3</accession>
<evidence type="ECO:0000256" key="1">
    <source>
        <dbReference type="SAM" id="SignalP"/>
    </source>
</evidence>
<dbReference type="Pfam" id="PF03992">
    <property type="entry name" value="ABM"/>
    <property type="match status" value="1"/>
</dbReference>
<protein>
    <recommendedName>
        <fullName evidence="2">ABM domain-containing protein</fullName>
    </recommendedName>
</protein>
<dbReference type="EMBL" id="BMIP01000002">
    <property type="protein sequence ID" value="GGD62626.1"/>
    <property type="molecule type" value="Genomic_DNA"/>
</dbReference>
<dbReference type="Gene3D" id="3.30.70.100">
    <property type="match status" value="1"/>
</dbReference>
<feature type="domain" description="ABM" evidence="2">
    <location>
        <begin position="39"/>
        <end position="125"/>
    </location>
</feature>
<dbReference type="InterPro" id="IPR011008">
    <property type="entry name" value="Dimeric_a/b-barrel"/>
</dbReference>
<dbReference type="PROSITE" id="PS51725">
    <property type="entry name" value="ABM"/>
    <property type="match status" value="1"/>
</dbReference>
<feature type="signal peptide" evidence="1">
    <location>
        <begin position="1"/>
        <end position="23"/>
    </location>
</feature>
<dbReference type="SUPFAM" id="SSF54909">
    <property type="entry name" value="Dimeric alpha+beta barrel"/>
    <property type="match status" value="1"/>
</dbReference>
<gene>
    <name evidence="3" type="ORF">GCM10010990_10040</name>
</gene>
<dbReference type="PROSITE" id="PS51318">
    <property type="entry name" value="TAT"/>
    <property type="match status" value="1"/>
</dbReference>
<dbReference type="InterPro" id="IPR006311">
    <property type="entry name" value="TAT_signal"/>
</dbReference>
<organism evidence="3 4">
    <name type="scientific">Croceicoccus mobilis</name>
    <dbReference type="NCBI Taxonomy" id="1703339"/>
    <lineage>
        <taxon>Bacteria</taxon>
        <taxon>Pseudomonadati</taxon>
        <taxon>Pseudomonadota</taxon>
        <taxon>Alphaproteobacteria</taxon>
        <taxon>Sphingomonadales</taxon>
        <taxon>Erythrobacteraceae</taxon>
        <taxon>Croceicoccus</taxon>
    </lineage>
</organism>